<reference evidence="1" key="1">
    <citation type="submission" date="2023-01" db="EMBL/GenBank/DDBJ databases">
        <title>Genomic dissection of endemic carbapenem resistance: metallo-beta-lactamase gene dissemination through clonal, plasmid and integron transfer pathways.</title>
        <authorList>
            <person name="Macesic N."/>
        </authorList>
    </citation>
    <scope>NUCLEOTIDE SEQUENCE</scope>
    <source>
        <strain evidence="1">CPO382</strain>
    </source>
</reference>
<protein>
    <submittedName>
        <fullName evidence="1">Uncharacterized protein</fullName>
    </submittedName>
</protein>
<comment type="caution">
    <text evidence="1">The sequence shown here is derived from an EMBL/GenBank/DDBJ whole genome shotgun (WGS) entry which is preliminary data.</text>
</comment>
<evidence type="ECO:0000313" key="2">
    <source>
        <dbReference type="Proteomes" id="UP001174748"/>
    </source>
</evidence>
<sequence length="195" mass="23002">MINDFKETLFQELAMSGYDEKSKEQVAEFFAHIEENKEHFKDKGTFLSSYLKILEYAHLERYLTDLAEYNLTGVIAVQLLNTSFYDLTDVADFNSVVNEYIVIGDEENTADYFDGMLTNDPFQKFCLYEMHFGRNHCQLTRHGTLVFDNDQYNECSCFDTGFWDENQHEFDKFALNRKLNENLAEKQRKIRPAKI</sequence>
<dbReference type="RefSeq" id="WP_285097900.1">
    <property type="nucleotide sequence ID" value="NZ_JARTOI010000001.1"/>
</dbReference>
<keyword evidence="2" id="KW-1185">Reference proteome</keyword>
<evidence type="ECO:0000313" key="1">
    <source>
        <dbReference type="EMBL" id="MDK5169011.1"/>
    </source>
</evidence>
<name>A0ABT7G5H5_9GAMM</name>
<dbReference type="EMBL" id="JARTOI010000001">
    <property type="protein sequence ID" value="MDK5169011.1"/>
    <property type="molecule type" value="Genomic_DNA"/>
</dbReference>
<accession>A0ABT7G5H5</accession>
<dbReference type="Proteomes" id="UP001174748">
    <property type="component" value="Unassembled WGS sequence"/>
</dbReference>
<organism evidence="1 2">
    <name type="scientific">Serratia nevei</name>
    <dbReference type="NCBI Taxonomy" id="2703794"/>
    <lineage>
        <taxon>Bacteria</taxon>
        <taxon>Pseudomonadati</taxon>
        <taxon>Pseudomonadota</taxon>
        <taxon>Gammaproteobacteria</taxon>
        <taxon>Enterobacterales</taxon>
        <taxon>Yersiniaceae</taxon>
        <taxon>Serratia</taxon>
    </lineage>
</organism>
<gene>
    <name evidence="1" type="ORF">P9921_00710</name>
</gene>
<proteinExistence type="predicted"/>